<sequence>MRDAAAAGATIILSSHELDRAIDLADEIVTLGGGVALDESDKGGDGHAA</sequence>
<protein>
    <submittedName>
        <fullName evidence="1">Unannotated protein</fullName>
    </submittedName>
</protein>
<evidence type="ECO:0000313" key="1">
    <source>
        <dbReference type="EMBL" id="CAB4635515.1"/>
    </source>
</evidence>
<accession>A0A6J6JFR1</accession>
<proteinExistence type="predicted"/>
<name>A0A6J6JFR1_9ZZZZ</name>
<gene>
    <name evidence="1" type="ORF">UFOPK1906_01747</name>
</gene>
<reference evidence="1" key="1">
    <citation type="submission" date="2020-05" db="EMBL/GenBank/DDBJ databases">
        <authorList>
            <person name="Chiriac C."/>
            <person name="Salcher M."/>
            <person name="Ghai R."/>
            <person name="Kavagutti S V."/>
        </authorList>
    </citation>
    <scope>NUCLEOTIDE SEQUENCE</scope>
</reference>
<dbReference type="EMBL" id="CAEZVC010000154">
    <property type="protein sequence ID" value="CAB4635515.1"/>
    <property type="molecule type" value="Genomic_DNA"/>
</dbReference>
<dbReference type="AlphaFoldDB" id="A0A6J6JFR1"/>
<organism evidence="1">
    <name type="scientific">freshwater metagenome</name>
    <dbReference type="NCBI Taxonomy" id="449393"/>
    <lineage>
        <taxon>unclassified sequences</taxon>
        <taxon>metagenomes</taxon>
        <taxon>ecological metagenomes</taxon>
    </lineage>
</organism>